<keyword evidence="3" id="KW-0378">Hydrolase</keyword>
<name>A0A0U3SCA7_9BACT</name>
<keyword evidence="4" id="KW-0961">Cell wall biogenesis/degradation</keyword>
<reference evidence="6 7" key="1">
    <citation type="submission" date="2015-12" db="EMBL/GenBank/DDBJ databases">
        <authorList>
            <person name="Shamseldin A."/>
            <person name="Moawad H."/>
            <person name="Abd El-Rahim W.M."/>
            <person name="Sadowsky M.J."/>
        </authorList>
    </citation>
    <scope>NUCLEOTIDE SEQUENCE [LARGE SCALE GENOMIC DNA]</scope>
    <source>
        <strain evidence="6 7">DG5B</strain>
    </source>
</reference>
<evidence type="ECO:0000256" key="1">
    <source>
        <dbReference type="ARBA" id="ARBA00001561"/>
    </source>
</evidence>
<evidence type="ECO:0000256" key="2">
    <source>
        <dbReference type="ARBA" id="ARBA00011901"/>
    </source>
</evidence>
<evidence type="ECO:0000256" key="3">
    <source>
        <dbReference type="ARBA" id="ARBA00022801"/>
    </source>
</evidence>
<dbReference type="InterPro" id="IPR036505">
    <property type="entry name" value="Amidase/PGRP_sf"/>
</dbReference>
<dbReference type="GO" id="GO:0009253">
    <property type="term" value="P:peptidoglycan catabolic process"/>
    <property type="evidence" value="ECO:0007669"/>
    <property type="project" value="InterPro"/>
</dbReference>
<dbReference type="KEGG" id="hyg:AUC43_00975"/>
<dbReference type="SMART" id="SM00644">
    <property type="entry name" value="Ami_2"/>
    <property type="match status" value="1"/>
</dbReference>
<dbReference type="GO" id="GO:0071555">
    <property type="term" value="P:cell wall organization"/>
    <property type="evidence" value="ECO:0007669"/>
    <property type="project" value="UniProtKB-KW"/>
</dbReference>
<dbReference type="RefSeq" id="WP_068188634.1">
    <property type="nucleotide sequence ID" value="NZ_CP013909.1"/>
</dbReference>
<gene>
    <name evidence="6" type="ORF">AUC43_00975</name>
</gene>
<evidence type="ECO:0000313" key="6">
    <source>
        <dbReference type="EMBL" id="ALW83798.1"/>
    </source>
</evidence>
<dbReference type="PROSITE" id="PS51257">
    <property type="entry name" value="PROKAR_LIPOPROTEIN"/>
    <property type="match status" value="1"/>
</dbReference>
<accession>A0A0U3SCA7</accession>
<sequence>MKACIITRSFYLFAALGLSACAVQNPYATTNRSYKKQVKAYAKSLRTMPVPTPGADSMLLGKYWVGTTNFNLRKPNLVVIHHTAQDSTAQTLKTFTLPRTQVSAHYVIGRDGQVYHMLNDYLRAWHGGVAKWGNTTDINSASIGIELDNNGTEPFSELQIASLLKVLAGLKKAYGIPTANFIGHSDIAPSRKNDPSALFPWKRLADNGFGLWYDAGPLPSPPGTPTLPDSTLVDSTVALAGNLPLPNSRPQGSLLRDTAMVDAQLARLNGTQATFNPQEALRIIGYDTHDLPAAIQAFKRHFIQQNVTAPLTDADTRILYNLYKKYL</sequence>
<dbReference type="SUPFAM" id="SSF55846">
    <property type="entry name" value="N-acetylmuramoyl-L-alanine amidase-like"/>
    <property type="match status" value="1"/>
</dbReference>
<keyword evidence="7" id="KW-1185">Reference proteome</keyword>
<evidence type="ECO:0000256" key="4">
    <source>
        <dbReference type="ARBA" id="ARBA00023316"/>
    </source>
</evidence>
<dbReference type="PANTHER" id="PTHR30417:SF1">
    <property type="entry name" value="N-ACETYLMURAMOYL-L-ALANINE AMIDASE AMID"/>
    <property type="match status" value="1"/>
</dbReference>
<protein>
    <recommendedName>
        <fullName evidence="2">N-acetylmuramoyl-L-alanine amidase</fullName>
        <ecNumber evidence="2">3.5.1.28</ecNumber>
    </recommendedName>
</protein>
<comment type="catalytic activity">
    <reaction evidence="1">
        <text>Hydrolyzes the link between N-acetylmuramoyl residues and L-amino acid residues in certain cell-wall glycopeptides.</text>
        <dbReference type="EC" id="3.5.1.28"/>
    </reaction>
</comment>
<dbReference type="InterPro" id="IPR002502">
    <property type="entry name" value="Amidase_domain"/>
</dbReference>
<dbReference type="EC" id="3.5.1.28" evidence="2"/>
<dbReference type="EMBL" id="CP013909">
    <property type="protein sequence ID" value="ALW83798.1"/>
    <property type="molecule type" value="Genomic_DNA"/>
</dbReference>
<dbReference type="GO" id="GO:0008745">
    <property type="term" value="F:N-acetylmuramoyl-L-alanine amidase activity"/>
    <property type="evidence" value="ECO:0007669"/>
    <property type="project" value="UniProtKB-EC"/>
</dbReference>
<dbReference type="Gene3D" id="3.40.80.10">
    <property type="entry name" value="Peptidoglycan recognition protein-like"/>
    <property type="match status" value="1"/>
</dbReference>
<dbReference type="STRING" id="1411621.AUC43_00975"/>
<dbReference type="AlphaFoldDB" id="A0A0U3SCA7"/>
<organism evidence="6 7">
    <name type="scientific">Hymenobacter sedentarius</name>
    <dbReference type="NCBI Taxonomy" id="1411621"/>
    <lineage>
        <taxon>Bacteria</taxon>
        <taxon>Pseudomonadati</taxon>
        <taxon>Bacteroidota</taxon>
        <taxon>Cytophagia</taxon>
        <taxon>Cytophagales</taxon>
        <taxon>Hymenobacteraceae</taxon>
        <taxon>Hymenobacter</taxon>
    </lineage>
</organism>
<dbReference type="GO" id="GO:0009254">
    <property type="term" value="P:peptidoglycan turnover"/>
    <property type="evidence" value="ECO:0007669"/>
    <property type="project" value="TreeGrafter"/>
</dbReference>
<evidence type="ECO:0000313" key="7">
    <source>
        <dbReference type="Proteomes" id="UP000059542"/>
    </source>
</evidence>
<proteinExistence type="predicted"/>
<dbReference type="PANTHER" id="PTHR30417">
    <property type="entry name" value="N-ACETYLMURAMOYL-L-ALANINE AMIDASE AMID"/>
    <property type="match status" value="1"/>
</dbReference>
<dbReference type="CDD" id="cd06583">
    <property type="entry name" value="PGRP"/>
    <property type="match status" value="1"/>
</dbReference>
<evidence type="ECO:0000259" key="5">
    <source>
        <dbReference type="SMART" id="SM00644"/>
    </source>
</evidence>
<dbReference type="InterPro" id="IPR051206">
    <property type="entry name" value="NAMLAA_amidase_2"/>
</dbReference>
<dbReference type="Pfam" id="PF01510">
    <property type="entry name" value="Amidase_2"/>
    <property type="match status" value="1"/>
</dbReference>
<dbReference type="Proteomes" id="UP000059542">
    <property type="component" value="Chromosome"/>
</dbReference>
<dbReference type="GO" id="GO:0019867">
    <property type="term" value="C:outer membrane"/>
    <property type="evidence" value="ECO:0007669"/>
    <property type="project" value="TreeGrafter"/>
</dbReference>
<feature type="domain" description="N-acetylmuramoyl-L-alanine amidase" evidence="5">
    <location>
        <begin position="65"/>
        <end position="196"/>
    </location>
</feature>
<dbReference type="OrthoDB" id="9794842at2"/>